<evidence type="ECO:0000313" key="2">
    <source>
        <dbReference type="Proteomes" id="UP001631969"/>
    </source>
</evidence>
<gene>
    <name evidence="1" type="ORF">ACI1P1_12795</name>
</gene>
<proteinExistence type="predicted"/>
<sequence>MAINPYINFNGNCREAVEFYADVFESDKPVFMAFGDAPGDPSHPIPEEAKHLIMHTQFFIHGTPVMCSDVFPGHPYIQGNNISISVVSKETDEVKRYFDKLKVGGTVHMELQETFWSKAYANLTDRFGIGWQLSQEQQH</sequence>
<dbReference type="EMBL" id="JBJURJ010000007">
    <property type="protein sequence ID" value="MFM9329166.1"/>
    <property type="molecule type" value="Genomic_DNA"/>
</dbReference>
<reference evidence="1" key="1">
    <citation type="submission" date="2024-12" db="EMBL/GenBank/DDBJ databases">
        <authorList>
            <person name="Wu N."/>
        </authorList>
    </citation>
    <scope>NUCLEOTIDE SEQUENCE</scope>
    <source>
        <strain evidence="1">P15</strain>
    </source>
</reference>
<evidence type="ECO:0000313" key="1">
    <source>
        <dbReference type="EMBL" id="MFM9329166.1"/>
    </source>
</evidence>
<keyword evidence="2" id="KW-1185">Reference proteome</keyword>
<accession>A0ACC7NWM3</accession>
<organism evidence="1 2">
    <name type="scientific">Paenibacillus mesotrionivorans</name>
    <dbReference type="NCBI Taxonomy" id="3160968"/>
    <lineage>
        <taxon>Bacteria</taxon>
        <taxon>Bacillati</taxon>
        <taxon>Bacillota</taxon>
        <taxon>Bacilli</taxon>
        <taxon>Bacillales</taxon>
        <taxon>Paenibacillaceae</taxon>
        <taxon>Paenibacillus</taxon>
    </lineage>
</organism>
<name>A0ACC7NWM3_9BACL</name>
<comment type="caution">
    <text evidence="1">The sequence shown here is derived from an EMBL/GenBank/DDBJ whole genome shotgun (WGS) entry which is preliminary data.</text>
</comment>
<dbReference type="Proteomes" id="UP001631969">
    <property type="component" value="Unassembled WGS sequence"/>
</dbReference>
<protein>
    <submittedName>
        <fullName evidence="1">VOC family protein</fullName>
    </submittedName>
</protein>